<dbReference type="Proteomes" id="UP001500956">
    <property type="component" value="Unassembled WGS sequence"/>
</dbReference>
<keyword evidence="7" id="KW-1185">Reference proteome</keyword>
<name>A0ABP8YII4_9MICO</name>
<sequence length="140" mass="14710">MALVYFDASALVKLCVPEAGTDLAGALWNRADVVVTSCLSDVELRATLAAGERAGVLDPAGHRRAVERWSRFWPALHRVEVTESLAQQAAGLAAGTHPLRGADAVHLAGALAVAQEDTILAAWDERVAAAGRSHGLRVLP</sequence>
<evidence type="ECO:0000256" key="4">
    <source>
        <dbReference type="ARBA" id="ARBA00022842"/>
    </source>
</evidence>
<feature type="domain" description="PIN" evidence="5">
    <location>
        <begin position="4"/>
        <end position="112"/>
    </location>
</feature>
<evidence type="ECO:0000256" key="3">
    <source>
        <dbReference type="ARBA" id="ARBA00022801"/>
    </source>
</evidence>
<evidence type="ECO:0000313" key="6">
    <source>
        <dbReference type="EMBL" id="GAA4731204.1"/>
    </source>
</evidence>
<gene>
    <name evidence="6" type="ORF">GCM10023216_24030</name>
</gene>
<keyword evidence="2" id="KW-0479">Metal-binding</keyword>
<dbReference type="Pfam" id="PF01850">
    <property type="entry name" value="PIN"/>
    <property type="match status" value="1"/>
</dbReference>
<keyword evidence="4" id="KW-0460">Magnesium</keyword>
<dbReference type="SUPFAM" id="SSF88723">
    <property type="entry name" value="PIN domain-like"/>
    <property type="match status" value="1"/>
</dbReference>
<dbReference type="InterPro" id="IPR002716">
    <property type="entry name" value="PIN_dom"/>
</dbReference>
<evidence type="ECO:0000256" key="1">
    <source>
        <dbReference type="ARBA" id="ARBA00022722"/>
    </source>
</evidence>
<dbReference type="InterPro" id="IPR029060">
    <property type="entry name" value="PIN-like_dom_sf"/>
</dbReference>
<reference evidence="7" key="1">
    <citation type="journal article" date="2019" name="Int. J. Syst. Evol. Microbiol.">
        <title>The Global Catalogue of Microorganisms (GCM) 10K type strain sequencing project: providing services to taxonomists for standard genome sequencing and annotation.</title>
        <authorList>
            <consortium name="The Broad Institute Genomics Platform"/>
            <consortium name="The Broad Institute Genome Sequencing Center for Infectious Disease"/>
            <person name="Wu L."/>
            <person name="Ma J."/>
        </authorList>
    </citation>
    <scope>NUCLEOTIDE SEQUENCE [LARGE SCALE GENOMIC DNA]</scope>
    <source>
        <strain evidence="7">JCM 18063</strain>
    </source>
</reference>
<dbReference type="EMBL" id="BAABID010000010">
    <property type="protein sequence ID" value="GAA4731204.1"/>
    <property type="molecule type" value="Genomic_DNA"/>
</dbReference>
<accession>A0ABP8YII4</accession>
<proteinExistence type="predicted"/>
<protein>
    <submittedName>
        <fullName evidence="6">Type II toxin-antitoxin system VapC family toxin</fullName>
    </submittedName>
</protein>
<keyword evidence="3" id="KW-0378">Hydrolase</keyword>
<dbReference type="Gene3D" id="3.40.50.1010">
    <property type="entry name" value="5'-nuclease"/>
    <property type="match status" value="1"/>
</dbReference>
<dbReference type="RefSeq" id="WP_172148929.1">
    <property type="nucleotide sequence ID" value="NZ_BAABID010000010.1"/>
</dbReference>
<evidence type="ECO:0000259" key="5">
    <source>
        <dbReference type="Pfam" id="PF01850"/>
    </source>
</evidence>
<evidence type="ECO:0000256" key="2">
    <source>
        <dbReference type="ARBA" id="ARBA00022723"/>
    </source>
</evidence>
<comment type="caution">
    <text evidence="6">The sequence shown here is derived from an EMBL/GenBank/DDBJ whole genome shotgun (WGS) entry which is preliminary data.</text>
</comment>
<evidence type="ECO:0000313" key="7">
    <source>
        <dbReference type="Proteomes" id="UP001500956"/>
    </source>
</evidence>
<keyword evidence="1" id="KW-0540">Nuclease</keyword>
<dbReference type="CDD" id="cd09874">
    <property type="entry name" value="PIN_MT3492-like"/>
    <property type="match status" value="1"/>
</dbReference>
<organism evidence="6 7">
    <name type="scientific">Isoptericola chiayiensis</name>
    <dbReference type="NCBI Taxonomy" id="579446"/>
    <lineage>
        <taxon>Bacteria</taxon>
        <taxon>Bacillati</taxon>
        <taxon>Actinomycetota</taxon>
        <taxon>Actinomycetes</taxon>
        <taxon>Micrococcales</taxon>
        <taxon>Promicromonosporaceae</taxon>
        <taxon>Isoptericola</taxon>
    </lineage>
</organism>